<feature type="region of interest" description="Disordered" evidence="11">
    <location>
        <begin position="1"/>
        <end position="32"/>
    </location>
</feature>
<dbReference type="PANTHER" id="PTHR24394:SF56">
    <property type="entry name" value="NOVEL PROTEIN CONTAINING BTB_POZ DOMAIN"/>
    <property type="match status" value="1"/>
</dbReference>
<feature type="domain" description="C2H2-type" evidence="12">
    <location>
        <begin position="125"/>
        <end position="156"/>
    </location>
</feature>
<evidence type="ECO:0000256" key="10">
    <source>
        <dbReference type="PROSITE-ProRule" id="PRU00042"/>
    </source>
</evidence>
<feature type="domain" description="C2H2-type" evidence="12">
    <location>
        <begin position="200"/>
        <end position="230"/>
    </location>
</feature>
<dbReference type="PROSITE" id="PS50157">
    <property type="entry name" value="ZINC_FINGER_C2H2_2"/>
    <property type="match status" value="4"/>
</dbReference>
<keyword evidence="2" id="KW-0479">Metal-binding</keyword>
<feature type="compositionally biased region" description="Polar residues" evidence="11">
    <location>
        <begin position="20"/>
        <end position="32"/>
    </location>
</feature>
<evidence type="ECO:0000313" key="14">
    <source>
        <dbReference type="Proteomes" id="UP001286313"/>
    </source>
</evidence>
<evidence type="ECO:0000256" key="1">
    <source>
        <dbReference type="ARBA" id="ARBA00004123"/>
    </source>
</evidence>
<dbReference type="GO" id="GO:0005634">
    <property type="term" value="C:nucleus"/>
    <property type="evidence" value="ECO:0007669"/>
    <property type="project" value="UniProtKB-SubCell"/>
</dbReference>
<evidence type="ECO:0000256" key="5">
    <source>
        <dbReference type="ARBA" id="ARBA00022833"/>
    </source>
</evidence>
<keyword evidence="6" id="KW-0805">Transcription regulation</keyword>
<proteinExistence type="predicted"/>
<dbReference type="FunFam" id="3.30.160.60:FF:000100">
    <property type="entry name" value="Zinc finger 45-like"/>
    <property type="match status" value="1"/>
</dbReference>
<evidence type="ECO:0000256" key="9">
    <source>
        <dbReference type="ARBA" id="ARBA00023242"/>
    </source>
</evidence>
<feature type="domain" description="C2H2-type" evidence="12">
    <location>
        <begin position="36"/>
        <end position="60"/>
    </location>
</feature>
<dbReference type="InterPro" id="IPR036236">
    <property type="entry name" value="Znf_C2H2_sf"/>
</dbReference>
<reference evidence="13" key="1">
    <citation type="submission" date="2023-10" db="EMBL/GenBank/DDBJ databases">
        <title>Genome assemblies of two species of porcelain crab, Petrolisthes cinctipes and Petrolisthes manimaculis (Anomura: Porcellanidae).</title>
        <authorList>
            <person name="Angst P."/>
        </authorList>
    </citation>
    <scope>NUCLEOTIDE SEQUENCE</scope>
    <source>
        <strain evidence="13">PB745_01</strain>
        <tissue evidence="13">Gill</tissue>
    </source>
</reference>
<dbReference type="Gene3D" id="3.30.160.60">
    <property type="entry name" value="Classic Zinc Finger"/>
    <property type="match status" value="4"/>
</dbReference>
<protein>
    <recommendedName>
        <fullName evidence="12">C2H2-type domain-containing protein</fullName>
    </recommendedName>
</protein>
<evidence type="ECO:0000256" key="3">
    <source>
        <dbReference type="ARBA" id="ARBA00022737"/>
    </source>
</evidence>
<evidence type="ECO:0000256" key="4">
    <source>
        <dbReference type="ARBA" id="ARBA00022771"/>
    </source>
</evidence>
<evidence type="ECO:0000259" key="12">
    <source>
        <dbReference type="PROSITE" id="PS50157"/>
    </source>
</evidence>
<feature type="region of interest" description="Disordered" evidence="11">
    <location>
        <begin position="79"/>
        <end position="110"/>
    </location>
</feature>
<keyword evidence="5" id="KW-0862">Zinc</keyword>
<comment type="subcellular location">
    <subcellularLocation>
        <location evidence="1">Nucleus</location>
    </subcellularLocation>
</comment>
<name>A0AAE1FV84_PETCI</name>
<dbReference type="Proteomes" id="UP001286313">
    <property type="component" value="Unassembled WGS sequence"/>
</dbReference>
<dbReference type="PANTHER" id="PTHR24394">
    <property type="entry name" value="ZINC FINGER PROTEIN"/>
    <property type="match status" value="1"/>
</dbReference>
<sequence length="261" mass="28791">MRVKRHGDMVIGSHLPWSPRTRSPSSHNNSTAGRNHTCILCGKAFGWAGDLKRHMRTHTGGFGEWSAYTTCDLGVVSKQRGGIQPSQSGVSPSVGELSDPLAASPAASRQQIGTGRLIKTTSRVYPCPTCGKTFSNSKDCRRHACASLKMMEGDRPESDESISSLQAALALTCPVCHKTFEGRNCKQNLGFHMGVVPRALMCPFCHKVFAGRNQQQRLRYHTLTHTGEKPHACPYCPHRARLKFNLHKHIRALHKDQLPTS</sequence>
<dbReference type="PROSITE" id="PS00028">
    <property type="entry name" value="ZINC_FINGER_C2H2_1"/>
    <property type="match status" value="1"/>
</dbReference>
<evidence type="ECO:0000313" key="13">
    <source>
        <dbReference type="EMBL" id="KAK3881040.1"/>
    </source>
</evidence>
<gene>
    <name evidence="13" type="ORF">Pcinc_014497</name>
</gene>
<evidence type="ECO:0000256" key="11">
    <source>
        <dbReference type="SAM" id="MobiDB-lite"/>
    </source>
</evidence>
<keyword evidence="8" id="KW-0804">Transcription</keyword>
<keyword evidence="9" id="KW-0539">Nucleus</keyword>
<dbReference type="AlphaFoldDB" id="A0AAE1FV84"/>
<keyword evidence="14" id="KW-1185">Reference proteome</keyword>
<dbReference type="EMBL" id="JAWQEG010001264">
    <property type="protein sequence ID" value="KAK3881040.1"/>
    <property type="molecule type" value="Genomic_DNA"/>
</dbReference>
<evidence type="ECO:0000256" key="8">
    <source>
        <dbReference type="ARBA" id="ARBA00023163"/>
    </source>
</evidence>
<feature type="domain" description="C2H2-type" evidence="12">
    <location>
        <begin position="231"/>
        <end position="259"/>
    </location>
</feature>
<accession>A0AAE1FV84</accession>
<keyword evidence="7" id="KW-0238">DNA-binding</keyword>
<dbReference type="SMART" id="SM00355">
    <property type="entry name" value="ZnF_C2H2"/>
    <property type="match status" value="4"/>
</dbReference>
<dbReference type="FunFam" id="3.30.160.60:FF:000646">
    <property type="entry name" value="Myeloid zinc finger 1"/>
    <property type="match status" value="1"/>
</dbReference>
<evidence type="ECO:0000256" key="7">
    <source>
        <dbReference type="ARBA" id="ARBA00023125"/>
    </source>
</evidence>
<evidence type="ECO:0000256" key="2">
    <source>
        <dbReference type="ARBA" id="ARBA00022723"/>
    </source>
</evidence>
<dbReference type="GO" id="GO:0003677">
    <property type="term" value="F:DNA binding"/>
    <property type="evidence" value="ECO:0007669"/>
    <property type="project" value="UniProtKB-KW"/>
</dbReference>
<dbReference type="SUPFAM" id="SSF57667">
    <property type="entry name" value="beta-beta-alpha zinc fingers"/>
    <property type="match status" value="2"/>
</dbReference>
<keyword evidence="4 10" id="KW-0863">Zinc-finger</keyword>
<comment type="caution">
    <text evidence="13">The sequence shown here is derived from an EMBL/GenBank/DDBJ whole genome shotgun (WGS) entry which is preliminary data.</text>
</comment>
<dbReference type="InterPro" id="IPR013087">
    <property type="entry name" value="Znf_C2H2_type"/>
</dbReference>
<dbReference type="Pfam" id="PF00096">
    <property type="entry name" value="zf-C2H2"/>
    <property type="match status" value="1"/>
</dbReference>
<evidence type="ECO:0000256" key="6">
    <source>
        <dbReference type="ARBA" id="ARBA00023015"/>
    </source>
</evidence>
<organism evidence="13 14">
    <name type="scientific">Petrolisthes cinctipes</name>
    <name type="common">Flat porcelain crab</name>
    <dbReference type="NCBI Taxonomy" id="88211"/>
    <lineage>
        <taxon>Eukaryota</taxon>
        <taxon>Metazoa</taxon>
        <taxon>Ecdysozoa</taxon>
        <taxon>Arthropoda</taxon>
        <taxon>Crustacea</taxon>
        <taxon>Multicrustacea</taxon>
        <taxon>Malacostraca</taxon>
        <taxon>Eumalacostraca</taxon>
        <taxon>Eucarida</taxon>
        <taxon>Decapoda</taxon>
        <taxon>Pleocyemata</taxon>
        <taxon>Anomura</taxon>
        <taxon>Galatheoidea</taxon>
        <taxon>Porcellanidae</taxon>
        <taxon>Petrolisthes</taxon>
    </lineage>
</organism>
<feature type="compositionally biased region" description="Low complexity" evidence="11">
    <location>
        <begin position="97"/>
        <end position="108"/>
    </location>
</feature>
<keyword evidence="3" id="KW-0677">Repeat</keyword>
<dbReference type="GO" id="GO:0000981">
    <property type="term" value="F:DNA-binding transcription factor activity, RNA polymerase II-specific"/>
    <property type="evidence" value="ECO:0007669"/>
    <property type="project" value="TreeGrafter"/>
</dbReference>
<dbReference type="GO" id="GO:0008270">
    <property type="term" value="F:zinc ion binding"/>
    <property type="evidence" value="ECO:0007669"/>
    <property type="project" value="UniProtKB-KW"/>
</dbReference>